<keyword evidence="3" id="KW-1185">Reference proteome</keyword>
<organism evidence="2 3">
    <name type="scientific">Austropuccinia psidii MF-1</name>
    <dbReference type="NCBI Taxonomy" id="1389203"/>
    <lineage>
        <taxon>Eukaryota</taxon>
        <taxon>Fungi</taxon>
        <taxon>Dikarya</taxon>
        <taxon>Basidiomycota</taxon>
        <taxon>Pucciniomycotina</taxon>
        <taxon>Pucciniomycetes</taxon>
        <taxon>Pucciniales</taxon>
        <taxon>Sphaerophragmiaceae</taxon>
        <taxon>Austropuccinia</taxon>
    </lineage>
</organism>
<dbReference type="EMBL" id="AVOT02000331">
    <property type="protein sequence ID" value="MBW0462343.1"/>
    <property type="molecule type" value="Genomic_DNA"/>
</dbReference>
<reference evidence="2" key="1">
    <citation type="submission" date="2021-03" db="EMBL/GenBank/DDBJ databases">
        <title>Draft genome sequence of rust myrtle Austropuccinia psidii MF-1, a brazilian biotype.</title>
        <authorList>
            <person name="Quecine M.C."/>
            <person name="Pachon D.M.R."/>
            <person name="Bonatelli M.L."/>
            <person name="Correr F.H."/>
            <person name="Franceschini L.M."/>
            <person name="Leite T.F."/>
            <person name="Margarido G.R.A."/>
            <person name="Almeida C.A."/>
            <person name="Ferrarezi J.A."/>
            <person name="Labate C.A."/>
        </authorList>
    </citation>
    <scope>NUCLEOTIDE SEQUENCE</scope>
    <source>
        <strain evidence="2">MF-1</strain>
    </source>
</reference>
<comment type="caution">
    <text evidence="2">The sequence shown here is derived from an EMBL/GenBank/DDBJ whole genome shotgun (WGS) entry which is preliminary data.</text>
</comment>
<sequence>MPLTLISGCYINISPYTSKSTDKSWKPIGQIENLEVTFGNKGKMYMDFLVFQNFNQIIVEERSSILSSSEESIPPVPDRRTKGMDPEDKLEVKGSEGIGKIKE</sequence>
<feature type="region of interest" description="Disordered" evidence="1">
    <location>
        <begin position="65"/>
        <end position="103"/>
    </location>
</feature>
<dbReference type="Proteomes" id="UP000765509">
    <property type="component" value="Unassembled WGS sequence"/>
</dbReference>
<accession>A0A9Q3BC08</accession>
<evidence type="ECO:0000313" key="2">
    <source>
        <dbReference type="EMBL" id="MBW0462343.1"/>
    </source>
</evidence>
<feature type="compositionally biased region" description="Basic and acidic residues" evidence="1">
    <location>
        <begin position="77"/>
        <end position="103"/>
    </location>
</feature>
<gene>
    <name evidence="2" type="ORF">O181_002058</name>
</gene>
<protein>
    <submittedName>
        <fullName evidence="2">Uncharacterized protein</fullName>
    </submittedName>
</protein>
<name>A0A9Q3BC08_9BASI</name>
<dbReference type="AlphaFoldDB" id="A0A9Q3BC08"/>
<evidence type="ECO:0000313" key="3">
    <source>
        <dbReference type="Proteomes" id="UP000765509"/>
    </source>
</evidence>
<evidence type="ECO:0000256" key="1">
    <source>
        <dbReference type="SAM" id="MobiDB-lite"/>
    </source>
</evidence>
<proteinExistence type="predicted"/>